<feature type="compositionally biased region" description="Basic residues" evidence="1">
    <location>
        <begin position="162"/>
        <end position="175"/>
    </location>
</feature>
<feature type="compositionally biased region" description="Gly residues" evidence="1">
    <location>
        <begin position="325"/>
        <end position="343"/>
    </location>
</feature>
<name>F2D1I1_HORVV</name>
<feature type="region of interest" description="Disordered" evidence="1">
    <location>
        <begin position="149"/>
        <end position="355"/>
    </location>
</feature>
<accession>F2D1I1</accession>
<evidence type="ECO:0000313" key="2">
    <source>
        <dbReference type="EMBL" id="BAJ88952.1"/>
    </source>
</evidence>
<feature type="compositionally biased region" description="Basic and acidic residues" evidence="1">
    <location>
        <begin position="195"/>
        <end position="205"/>
    </location>
</feature>
<feature type="non-terminal residue" evidence="2">
    <location>
        <position position="1"/>
    </location>
</feature>
<feature type="compositionally biased region" description="Basic and acidic residues" evidence="1">
    <location>
        <begin position="44"/>
        <end position="67"/>
    </location>
</feature>
<feature type="region of interest" description="Disordered" evidence="1">
    <location>
        <begin position="42"/>
        <end position="116"/>
    </location>
</feature>
<feature type="compositionally biased region" description="Gly residues" evidence="1">
    <location>
        <begin position="149"/>
        <end position="159"/>
    </location>
</feature>
<feature type="compositionally biased region" description="Basic residues" evidence="1">
    <location>
        <begin position="283"/>
        <end position="298"/>
    </location>
</feature>
<organism evidence="2">
    <name type="scientific">Hordeum vulgare subsp. vulgare</name>
    <name type="common">Domesticated barley</name>
    <dbReference type="NCBI Taxonomy" id="112509"/>
    <lineage>
        <taxon>Eukaryota</taxon>
        <taxon>Viridiplantae</taxon>
        <taxon>Streptophyta</taxon>
        <taxon>Embryophyta</taxon>
        <taxon>Tracheophyta</taxon>
        <taxon>Spermatophyta</taxon>
        <taxon>Magnoliopsida</taxon>
        <taxon>Liliopsida</taxon>
        <taxon>Poales</taxon>
        <taxon>Poaceae</taxon>
        <taxon>BOP clade</taxon>
        <taxon>Pooideae</taxon>
        <taxon>Triticodae</taxon>
        <taxon>Triticeae</taxon>
        <taxon>Hordeinae</taxon>
        <taxon>Hordeum</taxon>
    </lineage>
</organism>
<sequence length="355" mass="37096">TVFPRNSTQHGAAMATPRTMKAVQYDNLWWISSSACGGAGAVAQERRGAAEDGGRQHQPHRLEDPEGHAPPLPPRQVPLHASGRSSRRGGGAGQRRDQLQAGRQGHVNQLPGKQGQGIHRHGAILFLTRSRAVAFAYAGRRWARRVRGGPGVAHGGEAAGGVRRRRRLPSGRRQQRAAAAQARRGQLRRDLRRHRPEERAGDRGLGRRGPLRRAASQAGRPARHGHLRRAQRGLRPGPGRRRGARLQDARGSGAAGPVGQEVRRGGELRGGGAVAGAQGGAGRRGRHGGRRHAGGQRRAHVDPAEGDLRQEEAGAADAGAEEGGDGVAGGLGGAGEAQDGGGLEVPAEQSAGGLG</sequence>
<dbReference type="AlphaFoldDB" id="F2D1I1"/>
<feature type="compositionally biased region" description="Basic residues" evidence="1">
    <location>
        <begin position="221"/>
        <end position="244"/>
    </location>
</feature>
<feature type="compositionally biased region" description="Basic and acidic residues" evidence="1">
    <location>
        <begin position="299"/>
        <end position="312"/>
    </location>
</feature>
<reference evidence="2" key="1">
    <citation type="journal article" date="2011" name="Plant Physiol.">
        <title>Comprehensive sequence analysis of 24,783 barley full-length cDNAs derived from 12 clone libraries.</title>
        <authorList>
            <person name="Matsumoto T."/>
            <person name="Tanaka T."/>
            <person name="Sakai H."/>
            <person name="Amano N."/>
            <person name="Kanamori H."/>
            <person name="Kurita K."/>
            <person name="Kikuta A."/>
            <person name="Kamiya K."/>
            <person name="Yamamoto M."/>
            <person name="Ikawa H."/>
            <person name="Fujii N."/>
            <person name="Hori K."/>
            <person name="Itoh T."/>
            <person name="Sato K."/>
        </authorList>
    </citation>
    <scope>NUCLEOTIDE SEQUENCE</scope>
    <source>
        <tissue evidence="2">Leaf</tissue>
    </source>
</reference>
<feature type="compositionally biased region" description="Gly residues" evidence="1">
    <location>
        <begin position="268"/>
        <end position="282"/>
    </location>
</feature>
<protein>
    <submittedName>
        <fullName evidence="2">Predicted protein</fullName>
    </submittedName>
</protein>
<evidence type="ECO:0000256" key="1">
    <source>
        <dbReference type="SAM" id="MobiDB-lite"/>
    </source>
</evidence>
<dbReference type="EMBL" id="AK357738">
    <property type="protein sequence ID" value="BAJ88952.1"/>
    <property type="molecule type" value="mRNA"/>
</dbReference>
<proteinExistence type="evidence at transcript level"/>